<dbReference type="EMBL" id="LR862149">
    <property type="protein sequence ID" value="CAD1831534.1"/>
    <property type="molecule type" value="Genomic_DNA"/>
</dbReference>
<organism evidence="1">
    <name type="scientific">Ananas comosus var. bracteatus</name>
    <name type="common">red pineapple</name>
    <dbReference type="NCBI Taxonomy" id="296719"/>
    <lineage>
        <taxon>Eukaryota</taxon>
        <taxon>Viridiplantae</taxon>
        <taxon>Streptophyta</taxon>
        <taxon>Embryophyta</taxon>
        <taxon>Tracheophyta</taxon>
        <taxon>Spermatophyta</taxon>
        <taxon>Magnoliopsida</taxon>
        <taxon>Liliopsida</taxon>
        <taxon>Poales</taxon>
        <taxon>Bromeliaceae</taxon>
        <taxon>Bromelioideae</taxon>
        <taxon>Ananas</taxon>
    </lineage>
</organism>
<name>A0A6V7PL29_ANACO</name>
<evidence type="ECO:0000313" key="1">
    <source>
        <dbReference type="EMBL" id="CAD1831534.1"/>
    </source>
</evidence>
<gene>
    <name evidence="1" type="ORF">CB5_LOCUS14745</name>
</gene>
<sequence>MNSSYNPTFGSLVDIPYFRHDDRELFIVDHACLPLCSFAQVCEGHSPQAGTPELAYATSRSPCGTGRRSGLPWGVLTTTGPLGMAQAALHFIHPQRKRLGIAAKESRLARVSLELLLVGHRFLWLSPRLTLNLMGEEKLHSHTETVCGTTTSAPILKYSGDHYLGRATTPSVNRLVSMIQSSQKGYPIY</sequence>
<proteinExistence type="predicted"/>
<protein>
    <submittedName>
        <fullName evidence="1">Uncharacterized protein</fullName>
    </submittedName>
</protein>
<reference evidence="1" key="1">
    <citation type="submission" date="2020-07" db="EMBL/GenBank/DDBJ databases">
        <authorList>
            <person name="Lin J."/>
        </authorList>
    </citation>
    <scope>NUCLEOTIDE SEQUENCE</scope>
</reference>
<dbReference type="AlphaFoldDB" id="A0A6V7PL29"/>
<accession>A0A6V7PL29</accession>